<comment type="subunit">
    <text evidence="3">Forms a complex with KhpB.</text>
</comment>
<organism evidence="5 6">
    <name type="scientific">Candidatus Berkelbacteria bacterium CG10_big_fil_rev_8_21_14_0_10_43_14</name>
    <dbReference type="NCBI Taxonomy" id="1974515"/>
    <lineage>
        <taxon>Bacteria</taxon>
        <taxon>Candidatus Berkelbacteria</taxon>
    </lineage>
</organism>
<dbReference type="HAMAP" id="MF_00088">
    <property type="entry name" value="KhpA"/>
    <property type="match status" value="1"/>
</dbReference>
<dbReference type="EMBL" id="PEZX01000019">
    <property type="protein sequence ID" value="PIS07072.1"/>
    <property type="molecule type" value="Genomic_DNA"/>
</dbReference>
<name>A0A2M6R945_9BACT</name>
<gene>
    <name evidence="3" type="primary">khpA</name>
    <name evidence="5" type="ORF">COT79_01270</name>
</gene>
<dbReference type="Gene3D" id="3.30.300.20">
    <property type="match status" value="1"/>
</dbReference>
<keyword evidence="3" id="KW-0133">Cell shape</keyword>
<dbReference type="GO" id="GO:0009252">
    <property type="term" value="P:peptidoglycan biosynthetic process"/>
    <property type="evidence" value="ECO:0007669"/>
    <property type="project" value="UniProtKB-UniRule"/>
</dbReference>
<keyword evidence="1 3" id="KW-0963">Cytoplasm</keyword>
<feature type="compositionally biased region" description="Basic and acidic residues" evidence="4">
    <location>
        <begin position="75"/>
        <end position="95"/>
    </location>
</feature>
<feature type="region of interest" description="Disordered" evidence="4">
    <location>
        <begin position="75"/>
        <end position="136"/>
    </location>
</feature>
<dbReference type="PANTHER" id="PTHR34654">
    <property type="entry name" value="UPF0109 PROTEIN SCO5592"/>
    <property type="match status" value="1"/>
</dbReference>
<evidence type="ECO:0000313" key="5">
    <source>
        <dbReference type="EMBL" id="PIS07072.1"/>
    </source>
</evidence>
<evidence type="ECO:0000256" key="1">
    <source>
        <dbReference type="ARBA" id="ARBA00022490"/>
    </source>
</evidence>
<sequence>MAVEKDQAFVEMVVKAVVDYPDDVKVERSLDERGVFLQLSINPEDMGKIIGKEGRTAKAIRTLLRIVGAKENERVNLKIMEPEGYERPERPRDDEQPQPQESTEETPTSTDDKPVEKSDDDTDTVPIEEEKATEIV</sequence>
<dbReference type="GO" id="GO:0005737">
    <property type="term" value="C:cytoplasm"/>
    <property type="evidence" value="ECO:0007669"/>
    <property type="project" value="UniProtKB-SubCell"/>
</dbReference>
<dbReference type="GO" id="GO:0003723">
    <property type="term" value="F:RNA binding"/>
    <property type="evidence" value="ECO:0007669"/>
    <property type="project" value="UniProtKB-UniRule"/>
</dbReference>
<protein>
    <recommendedName>
        <fullName evidence="3">RNA-binding protein KhpA</fullName>
    </recommendedName>
    <alternativeName>
        <fullName evidence="3">KH-domain protein A</fullName>
    </alternativeName>
</protein>
<dbReference type="PANTHER" id="PTHR34654:SF1">
    <property type="entry name" value="RNA-BINDING PROTEIN KHPA"/>
    <property type="match status" value="1"/>
</dbReference>
<dbReference type="InterPro" id="IPR009019">
    <property type="entry name" value="KH_sf_prok-type"/>
</dbReference>
<keyword evidence="3" id="KW-0961">Cell wall biogenesis/degradation</keyword>
<evidence type="ECO:0000313" key="6">
    <source>
        <dbReference type="Proteomes" id="UP000231162"/>
    </source>
</evidence>
<dbReference type="InterPro" id="IPR020627">
    <property type="entry name" value="KhpA"/>
</dbReference>
<evidence type="ECO:0000256" key="4">
    <source>
        <dbReference type="SAM" id="MobiDB-lite"/>
    </source>
</evidence>
<dbReference type="SUPFAM" id="SSF54814">
    <property type="entry name" value="Prokaryotic type KH domain (KH-domain type II)"/>
    <property type="match status" value="1"/>
</dbReference>
<evidence type="ECO:0000256" key="3">
    <source>
        <dbReference type="HAMAP-Rule" id="MF_00088"/>
    </source>
</evidence>
<dbReference type="AlphaFoldDB" id="A0A2M6R945"/>
<dbReference type="CDD" id="cd22533">
    <property type="entry name" value="KH-II_YlqC-like"/>
    <property type="match status" value="1"/>
</dbReference>
<reference evidence="6" key="1">
    <citation type="submission" date="2017-09" db="EMBL/GenBank/DDBJ databases">
        <title>Depth-based differentiation of microbial function through sediment-hosted aquifers and enrichment of novel symbionts in the deep terrestrial subsurface.</title>
        <authorList>
            <person name="Probst A.J."/>
            <person name="Ladd B."/>
            <person name="Jarett J.K."/>
            <person name="Geller-Mcgrath D.E."/>
            <person name="Sieber C.M.K."/>
            <person name="Emerson J.B."/>
            <person name="Anantharaman K."/>
            <person name="Thomas B.C."/>
            <person name="Malmstrom R."/>
            <person name="Stieglmeier M."/>
            <person name="Klingl A."/>
            <person name="Woyke T."/>
            <person name="Ryan C.M."/>
            <person name="Banfield J.F."/>
        </authorList>
    </citation>
    <scope>NUCLEOTIDE SEQUENCE [LARGE SCALE GENOMIC DNA]</scope>
</reference>
<dbReference type="InterPro" id="IPR015946">
    <property type="entry name" value="KH_dom-like_a/b"/>
</dbReference>
<feature type="compositionally biased region" description="Low complexity" evidence="4">
    <location>
        <begin position="97"/>
        <end position="109"/>
    </location>
</feature>
<comment type="function">
    <text evidence="3">A probable RNA chaperone. Forms a complex with KhpB which binds to cellular RNA and controls its expression. Plays a role in peptidoglycan (PG) homeostasis and cell length regulation.</text>
</comment>
<feature type="compositionally biased region" description="Acidic residues" evidence="4">
    <location>
        <begin position="118"/>
        <end position="127"/>
    </location>
</feature>
<comment type="similarity">
    <text evidence="3">Belongs to the KhpA RNA-binding protein family.</text>
</comment>
<dbReference type="Pfam" id="PF13083">
    <property type="entry name" value="KH_KhpA-B"/>
    <property type="match status" value="1"/>
</dbReference>
<accession>A0A2M6R945</accession>
<keyword evidence="2 3" id="KW-0694">RNA-binding</keyword>
<proteinExistence type="inferred from homology"/>
<evidence type="ECO:0000256" key="2">
    <source>
        <dbReference type="ARBA" id="ARBA00022884"/>
    </source>
</evidence>
<dbReference type="GO" id="GO:0008360">
    <property type="term" value="P:regulation of cell shape"/>
    <property type="evidence" value="ECO:0007669"/>
    <property type="project" value="UniProtKB-KW"/>
</dbReference>
<comment type="subcellular location">
    <subcellularLocation>
        <location evidence="3">Cytoplasm</location>
    </subcellularLocation>
</comment>
<dbReference type="GO" id="GO:0071555">
    <property type="term" value="P:cell wall organization"/>
    <property type="evidence" value="ECO:0007669"/>
    <property type="project" value="UniProtKB-KW"/>
</dbReference>
<dbReference type="Proteomes" id="UP000231162">
    <property type="component" value="Unassembled WGS sequence"/>
</dbReference>
<comment type="caution">
    <text evidence="5">The sequence shown here is derived from an EMBL/GenBank/DDBJ whole genome shotgun (WGS) entry which is preliminary data.</text>
</comment>
<keyword evidence="3" id="KW-0143">Chaperone</keyword>